<dbReference type="AlphaFoldDB" id="A0A0P1BR34"/>
<dbReference type="InterPro" id="IPR000198">
    <property type="entry name" value="RhoGAP_dom"/>
</dbReference>
<protein>
    <submittedName>
        <fullName evidence="6">Chimaerin and related Rho GTPase activating proteins</fullName>
    </submittedName>
</protein>
<evidence type="ECO:0000313" key="7">
    <source>
        <dbReference type="Proteomes" id="UP000054845"/>
    </source>
</evidence>
<feature type="compositionally biased region" description="Basic and acidic residues" evidence="3">
    <location>
        <begin position="870"/>
        <end position="879"/>
    </location>
</feature>
<keyword evidence="1" id="KW-0343">GTPase activation</keyword>
<feature type="region of interest" description="Disordered" evidence="3">
    <location>
        <begin position="776"/>
        <end position="831"/>
    </location>
</feature>
<evidence type="ECO:0000256" key="2">
    <source>
        <dbReference type="PROSITE-ProRule" id="PRU01077"/>
    </source>
</evidence>
<evidence type="ECO:0000313" key="6">
    <source>
        <dbReference type="EMBL" id="CEH18808.1"/>
    </source>
</evidence>
<feature type="region of interest" description="Disordered" evidence="3">
    <location>
        <begin position="846"/>
        <end position="989"/>
    </location>
</feature>
<dbReference type="STRING" id="401625.A0A0P1BR34"/>
<dbReference type="Gene3D" id="1.10.555.10">
    <property type="entry name" value="Rho GTPase activation protein"/>
    <property type="match status" value="1"/>
</dbReference>
<name>A0A0P1BR34_9BASI</name>
<dbReference type="SUPFAM" id="SSF48350">
    <property type="entry name" value="GTPase activation domain, GAP"/>
    <property type="match status" value="1"/>
</dbReference>
<feature type="compositionally biased region" description="Basic and acidic residues" evidence="3">
    <location>
        <begin position="895"/>
        <end position="910"/>
    </location>
</feature>
<proteinExistence type="predicted"/>
<dbReference type="PROSITE" id="PS50238">
    <property type="entry name" value="RHOGAP"/>
    <property type="match status" value="1"/>
</dbReference>
<keyword evidence="7" id="KW-1185">Reference proteome</keyword>
<dbReference type="SUPFAM" id="SSF103657">
    <property type="entry name" value="BAR/IMD domain-like"/>
    <property type="match status" value="1"/>
</dbReference>
<dbReference type="GO" id="GO:0007165">
    <property type="term" value="P:signal transduction"/>
    <property type="evidence" value="ECO:0007669"/>
    <property type="project" value="InterPro"/>
</dbReference>
<dbReference type="EMBL" id="CCYA01000276">
    <property type="protein sequence ID" value="CEH18808.1"/>
    <property type="molecule type" value="Genomic_DNA"/>
</dbReference>
<feature type="compositionally biased region" description="Low complexity" evidence="3">
    <location>
        <begin position="967"/>
        <end position="989"/>
    </location>
</feature>
<feature type="compositionally biased region" description="Polar residues" evidence="3">
    <location>
        <begin position="197"/>
        <end position="210"/>
    </location>
</feature>
<feature type="region of interest" description="Disordered" evidence="3">
    <location>
        <begin position="197"/>
        <end position="271"/>
    </location>
</feature>
<dbReference type="InterPro" id="IPR027267">
    <property type="entry name" value="AH/BAR_dom_sf"/>
</dbReference>
<dbReference type="Gene3D" id="1.20.1270.60">
    <property type="entry name" value="Arfaptin homology (AH) domain/BAR domain"/>
    <property type="match status" value="1"/>
</dbReference>
<reference evidence="6 7" key="1">
    <citation type="submission" date="2014-09" db="EMBL/GenBank/DDBJ databases">
        <authorList>
            <person name="Magalhaes I.L.F."/>
            <person name="Oliveira U."/>
            <person name="Santos F.R."/>
            <person name="Vidigal T.H.D.A."/>
            <person name="Brescovit A.D."/>
            <person name="Santos A.J."/>
        </authorList>
    </citation>
    <scope>NUCLEOTIDE SEQUENCE [LARGE SCALE GENOMIC DNA]</scope>
</reference>
<evidence type="ECO:0000256" key="3">
    <source>
        <dbReference type="SAM" id="MobiDB-lite"/>
    </source>
</evidence>
<dbReference type="PROSITE" id="PS51741">
    <property type="entry name" value="F_BAR"/>
    <property type="match status" value="1"/>
</dbReference>
<dbReference type="InterPro" id="IPR008936">
    <property type="entry name" value="Rho_GTPase_activation_prot"/>
</dbReference>
<accession>A0A0P1BR34</accession>
<feature type="compositionally biased region" description="Polar residues" evidence="3">
    <location>
        <begin position="944"/>
        <end position="963"/>
    </location>
</feature>
<dbReference type="Proteomes" id="UP000054845">
    <property type="component" value="Unassembled WGS sequence"/>
</dbReference>
<evidence type="ECO:0000259" key="5">
    <source>
        <dbReference type="PROSITE" id="PS51741"/>
    </source>
</evidence>
<keyword evidence="2" id="KW-0175">Coiled coil</keyword>
<dbReference type="GO" id="GO:0005096">
    <property type="term" value="F:GTPase activator activity"/>
    <property type="evidence" value="ECO:0007669"/>
    <property type="project" value="UniProtKB-KW"/>
</dbReference>
<feature type="domain" description="Rho-GAP" evidence="4">
    <location>
        <begin position="492"/>
        <end position="692"/>
    </location>
</feature>
<dbReference type="PANTHER" id="PTHR15228">
    <property type="entry name" value="SPERMATHECAL PHYSIOLOGY VARIANT"/>
    <property type="match status" value="1"/>
</dbReference>
<dbReference type="Pfam" id="PF00620">
    <property type="entry name" value="RhoGAP"/>
    <property type="match status" value="1"/>
</dbReference>
<dbReference type="OrthoDB" id="79452at2759"/>
<feature type="domain" description="F-BAR" evidence="5">
    <location>
        <begin position="14"/>
        <end position="457"/>
    </location>
</feature>
<evidence type="ECO:0000256" key="1">
    <source>
        <dbReference type="ARBA" id="ARBA00022468"/>
    </source>
</evidence>
<evidence type="ECO:0000259" key="4">
    <source>
        <dbReference type="PROSITE" id="PS50238"/>
    </source>
</evidence>
<dbReference type="InterPro" id="IPR051025">
    <property type="entry name" value="RhoGAP"/>
</dbReference>
<sequence>MDPRMVVGRRSHDLLPSDRILNASDVSSSLVEAFRLSITEAESYLSLYEARVKLEEDYTRGLRSLAEKQRENDVRIESRINVTAGALPGTSDLPGARRAWRELRENDLREIDVRLSHIETLKQGVIAPLHHYRDSQERIRKRVKEDLKTSCGRYEEMRNVTLPRAKRSYEKKCEEVEQIRLQQQAVEDQKMLLASSGMSRDFSASSTQPGSEAYEELAYGSSPPTSDGSGAAMRSSPRRTKSTKDKARGHARLPSSGSGAVSDREEHLSSTEEAAIRAAAGAGGVGFSPPSNTGKPNFLDALRTKEGWEAARKEAPKKFGAFISRMREGAERGVGGSPEVGSPAGGAEGLGGASGTIKSAQNMALKNVKAKREAEEADKIYRKAIFDLETLRLRREKTVAAATRSAIECRKELYNTSQIVWLQSERAGLTLHSTAVSLHHLAEDIVAHANDHLDEEITRFEQRLPGLDLLDEGPIAYHNYFHGECKDLIFGTSLIDYAFSRAQHSAPVLGPARVEPPLVITKCIDFVEAHALEQPGIYRTSAKHTTVQNLAHAVEKDEERFQFGPDTEPSAVAGLLKLYLRQLPEPVMPMPWEERVRHTHERQQAVSNGFASLKGRIRRLPPINQAVLKAITLHLAKVADRSDVNKMNASNLSVVFGPVLLSEADHETTSLAAAMEEDRVMEDMIIWSKEIFDLTTAGAPLLPHVPITTGLPLEVPEGNPLATEVEPVSSSADAPLVLGSSAGLKRSNAITPNALSPTLPSHQQTAVPLSPLIDDAASTAEPGSLSFDRPPLPPRPSDLLSSSGLSEHDWSASLPMKPAAPRGEAQAELQPHPSHAALAPLNTGLHSRAATTPGAGGQEWTVSDASAEAHSADGPEEHVASASPMNANLDVTPGELEKARTPRGWSREADSISVPDEVPAPPPRGADGQPLLGRRRDHPEGASYSGQSGTTNDESLLTPQSALPSMGASSDGPASAISSSAASAGHALS</sequence>
<organism evidence="6 7">
    <name type="scientific">Ceraceosorus bombacis</name>
    <dbReference type="NCBI Taxonomy" id="401625"/>
    <lineage>
        <taxon>Eukaryota</taxon>
        <taxon>Fungi</taxon>
        <taxon>Dikarya</taxon>
        <taxon>Basidiomycota</taxon>
        <taxon>Ustilaginomycotina</taxon>
        <taxon>Exobasidiomycetes</taxon>
        <taxon>Ceraceosorales</taxon>
        <taxon>Ceraceosoraceae</taxon>
        <taxon>Ceraceosorus</taxon>
    </lineage>
</organism>
<dbReference type="SMART" id="SM00324">
    <property type="entry name" value="RhoGAP"/>
    <property type="match status" value="1"/>
</dbReference>
<dbReference type="InterPro" id="IPR031160">
    <property type="entry name" value="F_BAR_dom"/>
</dbReference>
<dbReference type="PANTHER" id="PTHR15228:SF25">
    <property type="entry name" value="F-BAR DOMAIN-CONTAINING PROTEIN"/>
    <property type="match status" value="1"/>
</dbReference>